<sequence>MAALVGARALTGAALAAESFPARPVTLIVPWPAGGSTDAVLRALAKATEPHLGQPIVVDNKPGAAGTLGPAVMAKTAKPDGYTVSQVTQTQFRLPHLQKVSFDPIKDFSYVIRLTGYTFGMVVDAKSPWKTLQDFIAHAKKNPGTLTYGSGGTGTSHHVALAVLAERLQLDMQHVPFKGSSENLVALLGGHVDAASDSTGWAPYLQSGRMRLLATYGPERARK</sequence>
<organism evidence="3 4">
    <name type="scientific">Pseudorhodoferax aquiterrae</name>
    <dbReference type="NCBI Taxonomy" id="747304"/>
    <lineage>
        <taxon>Bacteria</taxon>
        <taxon>Pseudomonadati</taxon>
        <taxon>Pseudomonadota</taxon>
        <taxon>Betaproteobacteria</taxon>
        <taxon>Burkholderiales</taxon>
        <taxon>Comamonadaceae</taxon>
    </lineage>
</organism>
<dbReference type="Gene3D" id="3.40.190.150">
    <property type="entry name" value="Bordetella uptake gene, domain 1"/>
    <property type="match status" value="1"/>
</dbReference>
<evidence type="ECO:0000256" key="1">
    <source>
        <dbReference type="ARBA" id="ARBA00006987"/>
    </source>
</evidence>
<dbReference type="InterPro" id="IPR042100">
    <property type="entry name" value="Bug_dom1"/>
</dbReference>
<dbReference type="Gene3D" id="3.40.190.10">
    <property type="entry name" value="Periplasmic binding protein-like II"/>
    <property type="match status" value="1"/>
</dbReference>
<keyword evidence="2" id="KW-0732">Signal</keyword>
<protein>
    <recommendedName>
        <fullName evidence="5">Tripartite tricarboxylate transporter substrate binding protein</fullName>
    </recommendedName>
</protein>
<keyword evidence="4" id="KW-1185">Reference proteome</keyword>
<evidence type="ECO:0000313" key="3">
    <source>
        <dbReference type="EMBL" id="GHC96539.1"/>
    </source>
</evidence>
<proteinExistence type="inferred from homology"/>
<dbReference type="PANTHER" id="PTHR42928">
    <property type="entry name" value="TRICARBOXYLATE-BINDING PROTEIN"/>
    <property type="match status" value="1"/>
</dbReference>
<dbReference type="InterPro" id="IPR005064">
    <property type="entry name" value="BUG"/>
</dbReference>
<comment type="similarity">
    <text evidence="1">Belongs to the UPF0065 (bug) family.</text>
</comment>
<feature type="chain" id="PRO_5046853324" description="Tripartite tricarboxylate transporter substrate binding protein" evidence="2">
    <location>
        <begin position="17"/>
        <end position="223"/>
    </location>
</feature>
<name>A0ABQ3G918_9BURK</name>
<dbReference type="EMBL" id="BMYK01000022">
    <property type="protein sequence ID" value="GHC96539.1"/>
    <property type="molecule type" value="Genomic_DNA"/>
</dbReference>
<feature type="signal peptide" evidence="2">
    <location>
        <begin position="1"/>
        <end position="16"/>
    </location>
</feature>
<gene>
    <name evidence="3" type="ORF">GCM10007320_50570</name>
</gene>
<comment type="caution">
    <text evidence="3">The sequence shown here is derived from an EMBL/GenBank/DDBJ whole genome shotgun (WGS) entry which is preliminary data.</text>
</comment>
<dbReference type="SUPFAM" id="SSF53850">
    <property type="entry name" value="Periplasmic binding protein-like II"/>
    <property type="match status" value="1"/>
</dbReference>
<evidence type="ECO:0008006" key="5">
    <source>
        <dbReference type="Google" id="ProtNLM"/>
    </source>
</evidence>
<reference evidence="4" key="1">
    <citation type="journal article" date="2019" name="Int. J. Syst. Evol. Microbiol.">
        <title>The Global Catalogue of Microorganisms (GCM) 10K type strain sequencing project: providing services to taxonomists for standard genome sequencing and annotation.</title>
        <authorList>
            <consortium name="The Broad Institute Genomics Platform"/>
            <consortium name="The Broad Institute Genome Sequencing Center for Infectious Disease"/>
            <person name="Wu L."/>
            <person name="Ma J."/>
        </authorList>
    </citation>
    <scope>NUCLEOTIDE SEQUENCE [LARGE SCALE GENOMIC DNA]</scope>
    <source>
        <strain evidence="4">KCTC 23314</strain>
    </source>
</reference>
<accession>A0ABQ3G918</accession>
<dbReference type="Proteomes" id="UP000626210">
    <property type="component" value="Unassembled WGS sequence"/>
</dbReference>
<dbReference type="PANTHER" id="PTHR42928:SF5">
    <property type="entry name" value="BLR1237 PROTEIN"/>
    <property type="match status" value="1"/>
</dbReference>
<dbReference type="Pfam" id="PF03401">
    <property type="entry name" value="TctC"/>
    <property type="match status" value="1"/>
</dbReference>
<evidence type="ECO:0000256" key="2">
    <source>
        <dbReference type="SAM" id="SignalP"/>
    </source>
</evidence>
<evidence type="ECO:0000313" key="4">
    <source>
        <dbReference type="Proteomes" id="UP000626210"/>
    </source>
</evidence>
<dbReference type="CDD" id="cd07012">
    <property type="entry name" value="PBP2_Bug_TTT"/>
    <property type="match status" value="1"/>
</dbReference>